<dbReference type="AlphaFoldDB" id="A0AAV4CA44"/>
<feature type="transmembrane region" description="Helical" evidence="1">
    <location>
        <begin position="90"/>
        <end position="113"/>
    </location>
</feature>
<organism evidence="2 3">
    <name type="scientific">Plakobranchus ocellatus</name>
    <dbReference type="NCBI Taxonomy" id="259542"/>
    <lineage>
        <taxon>Eukaryota</taxon>
        <taxon>Metazoa</taxon>
        <taxon>Spiralia</taxon>
        <taxon>Lophotrochozoa</taxon>
        <taxon>Mollusca</taxon>
        <taxon>Gastropoda</taxon>
        <taxon>Heterobranchia</taxon>
        <taxon>Euthyneura</taxon>
        <taxon>Panpulmonata</taxon>
        <taxon>Sacoglossa</taxon>
        <taxon>Placobranchoidea</taxon>
        <taxon>Plakobranchidae</taxon>
        <taxon>Plakobranchus</taxon>
    </lineage>
</organism>
<evidence type="ECO:0000313" key="2">
    <source>
        <dbReference type="EMBL" id="GFO27924.1"/>
    </source>
</evidence>
<protein>
    <submittedName>
        <fullName evidence="2">Uncharacterized protein</fullName>
    </submittedName>
</protein>
<evidence type="ECO:0000256" key="1">
    <source>
        <dbReference type="SAM" id="Phobius"/>
    </source>
</evidence>
<keyword evidence="3" id="KW-1185">Reference proteome</keyword>
<dbReference type="Proteomes" id="UP000735302">
    <property type="component" value="Unassembled WGS sequence"/>
</dbReference>
<comment type="caution">
    <text evidence="2">The sequence shown here is derived from an EMBL/GenBank/DDBJ whole genome shotgun (WGS) entry which is preliminary data.</text>
</comment>
<keyword evidence="1" id="KW-0472">Membrane</keyword>
<dbReference type="EMBL" id="BLXT01005980">
    <property type="protein sequence ID" value="GFO27924.1"/>
    <property type="molecule type" value="Genomic_DNA"/>
</dbReference>
<accession>A0AAV4CA44</accession>
<reference evidence="2 3" key="1">
    <citation type="journal article" date="2021" name="Elife">
        <title>Chloroplast acquisition without the gene transfer in kleptoplastic sea slugs, Plakobranchus ocellatus.</title>
        <authorList>
            <person name="Maeda T."/>
            <person name="Takahashi S."/>
            <person name="Yoshida T."/>
            <person name="Shimamura S."/>
            <person name="Takaki Y."/>
            <person name="Nagai Y."/>
            <person name="Toyoda A."/>
            <person name="Suzuki Y."/>
            <person name="Arimoto A."/>
            <person name="Ishii H."/>
            <person name="Satoh N."/>
            <person name="Nishiyama T."/>
            <person name="Hasebe M."/>
            <person name="Maruyama T."/>
            <person name="Minagawa J."/>
            <person name="Obokata J."/>
            <person name="Shigenobu S."/>
        </authorList>
    </citation>
    <scope>NUCLEOTIDE SEQUENCE [LARGE SCALE GENOMIC DNA]</scope>
</reference>
<proteinExistence type="predicted"/>
<keyword evidence="1" id="KW-1133">Transmembrane helix</keyword>
<gene>
    <name evidence="2" type="ORF">PoB_005442900</name>
</gene>
<keyword evidence="1" id="KW-0812">Transmembrane</keyword>
<evidence type="ECO:0000313" key="3">
    <source>
        <dbReference type="Proteomes" id="UP000735302"/>
    </source>
</evidence>
<name>A0AAV4CA44_9GAST</name>
<sequence length="134" mass="15034">MPQLDEALFSCSTKLASSHSFPASSSMSSANRRLVIGLPPMLTVPRWSSRASVIILSRKILKRIGESRQPCRTPTVVLNQSPILLLQKTALVAALYKFTMTLIKLLLTLYFLMVDQRASCQTPSKAFLKYMKTW</sequence>